<evidence type="ECO:0000256" key="2">
    <source>
        <dbReference type="SAM" id="MobiDB-lite"/>
    </source>
</evidence>
<dbReference type="EMBL" id="CAUJNA010003293">
    <property type="protein sequence ID" value="CAJ1398165.1"/>
    <property type="molecule type" value="Genomic_DNA"/>
</dbReference>
<keyword evidence="1" id="KW-0175">Coiled coil</keyword>
<sequence length="1629" mass="179383">MEASFEFLSPKQVKTLSSEPKALEVLKACNQAFIVRQQKIVACWIASLEDKESSASERQTRGSKKIVTDVKKQAEREETDLKEHLANLDAKPWPYTSLEDFMGDLMVQSAATTLAMGDVYLMLDREVGVRLTGKLEDVRLVLEQVTKKIEEKYKNSPPKDGKELDLFVEKTVTALSLPVVGFSQPPGKKLYKQISGNLGNLMHAMYDRLSLEQRVTDGLNPFGRFDRRQQLEVFAESQKTRAQLQNKINDKYSSEQIKVLMKKPDPKQHAPHLTLNLTTGALHVYEKSEDGKFSSFASYPWTLKKEAAWRTSLEGKFRELGSDLPEARQVDRVKPVGSARSATPNSVMGCSAKEFAQASTSAPVKGEYEWLHRMAHSLNGKDAYTNLVCGSDFANSYMMVFEKVARSLGSGAKVTTTVLGEAGSEAGGLHRYAPFKMKYEVWGQLSDLVLSQTFHIREKLQPSQWLNAIVEIVHELGLLPRKKRKADSGKMLLAMGSEGSRWRWLPIPTPQKSNLRLPWRPKHGTSCFRASVALPGPVIDVAFMEKLLSLPDISEVRLMTEDEQRAFYQAGVKEDPDFAKAFDEPPLKDAEQAVICEAEVGGVPCTVRSLLKFKGEETFFIAAAYPRESSFLGDAQLAELTLQKQRLVTRRFEGDSVLEPVLSGTVDAGKLLSFVPGFPSDLRVMLKATFAGAEKMTDVEEGLSPSSFEGSFDPKLTLTMGGLTIDQLGIGARFPWVLDVGRLSRTFMPSIFATGHLTKSVPFRLAASREASGFALTGSVHHWVHPFGLQGFQLKDLYLKATVDPFSLEISTSIRSGDLVDQVRCDLFGVWSEEDGAHLSANVAQPMTLRQLSELHMHLTGGLQPAQVHQDVAHRLLESLQLELATKTTEVAGKTRQPGLYVLGDLYFADHKLAVQVEAAISRDLLLQGTIQGLKVGPFELGSLTLQVHLSQTKTYAVAVAENISIHGLDGVEATLLVGVGKDLCAFAEIRDLSLDKLSPELEWLQVTFDSIAFSQSEVEQDFELPDPTEGTITKRLMAGRRLVGQMDLYLFHTLFGVDVSVNFAYDFNTREFDLQPSLDSVASLGSQDMTARFGKAALFDIFTIKEGTLDVGFSSNLVLFGQPVTASVHFLIMGLRSASVEGTLAAQDPKGVLIGPAEHQLALQQVGVGATILPEPGAIFLEGSLTYRNAKLSAKVQLAEDPDLDGFYFKIENSSLQDLLEMGAFLVGLPVLEIPFADQIIVQSLEAYYGGTLGMIVEGVQRPPGFALDARLLIFSHAVSVKALVSKTEFDFEARIPPFQLAILEVSGYNGKGDLELAFKLNSEHVEVEVDGAVRFLSRKIRALVDVRPPEAIDFAFQFEVFGLALDIEAHKKGQAVELSFEFGDEHKRQAEEATLRNMLAAVQKMKEDAEAVRADAAKAKAALEQGRLRFRQDLDHAQGTFNSFEGGVSQALAAAEEGALSAEGDAQRAAAEILDDLAREVSKLKADLEADSKELAKRLASAEAWEAQILQSIHAEKGRFSKVVAEAGLNFDRAVEEAKSEISDAESKVADAKAESAKIVVKVETHRCSPDTSNQAEKDATWRTPSRSWTKRSGKRRMVCRSFGRYTMRTSTGWKKTRSRPTTTLAS</sequence>
<name>A0AA36N4A0_9DINO</name>
<reference evidence="3" key="1">
    <citation type="submission" date="2023-08" db="EMBL/GenBank/DDBJ databases">
        <authorList>
            <person name="Chen Y."/>
            <person name="Shah S."/>
            <person name="Dougan E. K."/>
            <person name="Thang M."/>
            <person name="Chan C."/>
        </authorList>
    </citation>
    <scope>NUCLEOTIDE SEQUENCE</scope>
</reference>
<keyword evidence="4" id="KW-1185">Reference proteome</keyword>
<evidence type="ECO:0000256" key="1">
    <source>
        <dbReference type="SAM" id="Coils"/>
    </source>
</evidence>
<protein>
    <submittedName>
        <fullName evidence="3">Uncharacterized protein</fullName>
    </submittedName>
</protein>
<feature type="coiled-coil region" evidence="1">
    <location>
        <begin position="1390"/>
        <end position="1424"/>
    </location>
</feature>
<organism evidence="3 4">
    <name type="scientific">Effrenium voratum</name>
    <dbReference type="NCBI Taxonomy" id="2562239"/>
    <lineage>
        <taxon>Eukaryota</taxon>
        <taxon>Sar</taxon>
        <taxon>Alveolata</taxon>
        <taxon>Dinophyceae</taxon>
        <taxon>Suessiales</taxon>
        <taxon>Symbiodiniaceae</taxon>
        <taxon>Effrenium</taxon>
    </lineage>
</organism>
<evidence type="ECO:0000313" key="3">
    <source>
        <dbReference type="EMBL" id="CAJ1398165.1"/>
    </source>
</evidence>
<proteinExistence type="predicted"/>
<feature type="region of interest" description="Disordered" evidence="2">
    <location>
        <begin position="1571"/>
        <end position="1596"/>
    </location>
</feature>
<dbReference type="Proteomes" id="UP001178507">
    <property type="component" value="Unassembled WGS sequence"/>
</dbReference>
<evidence type="ECO:0000313" key="4">
    <source>
        <dbReference type="Proteomes" id="UP001178507"/>
    </source>
</evidence>
<gene>
    <name evidence="3" type="ORF">EVOR1521_LOCUS22024</name>
</gene>
<comment type="caution">
    <text evidence="3">The sequence shown here is derived from an EMBL/GenBank/DDBJ whole genome shotgun (WGS) entry which is preliminary data.</text>
</comment>
<accession>A0AA36N4A0</accession>